<accession>A0A9Q1J5P5</accession>
<dbReference type="SUPFAM" id="SSF50494">
    <property type="entry name" value="Trypsin-like serine proteases"/>
    <property type="match status" value="1"/>
</dbReference>
<evidence type="ECO:0000256" key="7">
    <source>
        <dbReference type="PROSITE-ProRule" id="PRU00196"/>
    </source>
</evidence>
<dbReference type="PRINTS" id="PR00722">
    <property type="entry name" value="CHYMOTRYPSIN"/>
</dbReference>
<dbReference type="PANTHER" id="PTHR24252">
    <property type="entry name" value="ACROSIN-RELATED"/>
    <property type="match status" value="1"/>
</dbReference>
<evidence type="ECO:0000259" key="12">
    <source>
        <dbReference type="PROSITE" id="PS50287"/>
    </source>
</evidence>
<protein>
    <recommendedName>
        <fullName evidence="15">Transmembrane protease serine 5</fullName>
    </recommendedName>
</protein>
<keyword evidence="10" id="KW-1133">Transmembrane helix</keyword>
<feature type="transmembrane region" description="Helical" evidence="10">
    <location>
        <begin position="91"/>
        <end position="115"/>
    </location>
</feature>
<dbReference type="InterPro" id="IPR001254">
    <property type="entry name" value="Trypsin_dom"/>
</dbReference>
<evidence type="ECO:0000256" key="6">
    <source>
        <dbReference type="ARBA" id="ARBA00023180"/>
    </source>
</evidence>
<proteinExistence type="inferred from homology"/>
<evidence type="ECO:0000313" key="14">
    <source>
        <dbReference type="Proteomes" id="UP001152622"/>
    </source>
</evidence>
<dbReference type="Pfam" id="PF18201">
    <property type="entry name" value="PIH1_CS"/>
    <property type="match status" value="1"/>
</dbReference>
<dbReference type="Pfam" id="PF15494">
    <property type="entry name" value="SRCR_2"/>
    <property type="match status" value="1"/>
</dbReference>
<reference evidence="13" key="1">
    <citation type="journal article" date="2023" name="Science">
        <title>Genome structures resolve the early diversification of teleost fishes.</title>
        <authorList>
            <person name="Parey E."/>
            <person name="Louis A."/>
            <person name="Montfort J."/>
            <person name="Bouchez O."/>
            <person name="Roques C."/>
            <person name="Iampietro C."/>
            <person name="Lluch J."/>
            <person name="Castinel A."/>
            <person name="Donnadieu C."/>
            <person name="Desvignes T."/>
            <person name="Floi Bucao C."/>
            <person name="Jouanno E."/>
            <person name="Wen M."/>
            <person name="Mejri S."/>
            <person name="Dirks R."/>
            <person name="Jansen H."/>
            <person name="Henkel C."/>
            <person name="Chen W.J."/>
            <person name="Zahm M."/>
            <person name="Cabau C."/>
            <person name="Klopp C."/>
            <person name="Thompson A.W."/>
            <person name="Robinson-Rechavi M."/>
            <person name="Braasch I."/>
            <person name="Lecointre G."/>
            <person name="Bobe J."/>
            <person name="Postlethwait J.H."/>
            <person name="Berthelot C."/>
            <person name="Roest Crollius H."/>
            <person name="Guiguen Y."/>
        </authorList>
    </citation>
    <scope>NUCLEOTIDE SEQUENCE</scope>
    <source>
        <strain evidence="13">WJC10195</strain>
    </source>
</reference>
<evidence type="ECO:0000256" key="10">
    <source>
        <dbReference type="SAM" id="Phobius"/>
    </source>
</evidence>
<dbReference type="GO" id="GO:0006508">
    <property type="term" value="P:proteolysis"/>
    <property type="evidence" value="ECO:0007669"/>
    <property type="project" value="UniProtKB-KW"/>
</dbReference>
<dbReference type="InterPro" id="IPR036772">
    <property type="entry name" value="SRCR-like_dom_sf"/>
</dbReference>
<dbReference type="InterPro" id="IPR043504">
    <property type="entry name" value="Peptidase_S1_PA_chymotrypsin"/>
</dbReference>
<keyword evidence="6" id="KW-0325">Glycoprotein</keyword>
<dbReference type="InterPro" id="IPR009003">
    <property type="entry name" value="Peptidase_S1_PA"/>
</dbReference>
<keyword evidence="10" id="KW-0812">Transmembrane</keyword>
<dbReference type="Proteomes" id="UP001152622">
    <property type="component" value="Chromosome 3"/>
</dbReference>
<dbReference type="InterPro" id="IPR033116">
    <property type="entry name" value="TRYPSIN_SER"/>
</dbReference>
<dbReference type="PROSITE" id="PS50287">
    <property type="entry name" value="SRCR_2"/>
    <property type="match status" value="1"/>
</dbReference>
<dbReference type="FunFam" id="2.40.10.10:FF:000003">
    <property type="entry name" value="Transmembrane serine protease 3"/>
    <property type="match status" value="1"/>
</dbReference>
<evidence type="ECO:0000256" key="4">
    <source>
        <dbReference type="ARBA" id="ARBA00022825"/>
    </source>
</evidence>
<dbReference type="InterPro" id="IPR018114">
    <property type="entry name" value="TRYPSIN_HIS"/>
</dbReference>
<feature type="compositionally biased region" description="Low complexity" evidence="9">
    <location>
        <begin position="716"/>
        <end position="728"/>
    </location>
</feature>
<dbReference type="CDD" id="cd00190">
    <property type="entry name" value="Tryp_SPc"/>
    <property type="match status" value="1"/>
</dbReference>
<comment type="similarity">
    <text evidence="1">Belongs to the PIH1 family.</text>
</comment>
<dbReference type="SUPFAM" id="SSF56487">
    <property type="entry name" value="SRCR-like"/>
    <property type="match status" value="1"/>
</dbReference>
<name>A0A9Q1J5P5_SYNKA</name>
<dbReference type="SMART" id="SM00020">
    <property type="entry name" value="Tryp_SPc"/>
    <property type="match status" value="1"/>
</dbReference>
<keyword evidence="14" id="KW-1185">Reference proteome</keyword>
<evidence type="ECO:0000256" key="5">
    <source>
        <dbReference type="ARBA" id="ARBA00023157"/>
    </source>
</evidence>
<feature type="compositionally biased region" description="Polar residues" evidence="9">
    <location>
        <begin position="746"/>
        <end position="755"/>
    </location>
</feature>
<dbReference type="GO" id="GO:0004252">
    <property type="term" value="F:serine-type endopeptidase activity"/>
    <property type="evidence" value="ECO:0007669"/>
    <property type="project" value="InterPro"/>
</dbReference>
<keyword evidence="5" id="KW-1015">Disulfide bond</keyword>
<keyword evidence="4 8" id="KW-0720">Serine protease</keyword>
<dbReference type="PROSITE" id="PS50240">
    <property type="entry name" value="TRYPSIN_DOM"/>
    <property type="match status" value="1"/>
</dbReference>
<dbReference type="GO" id="GO:0016020">
    <property type="term" value="C:membrane"/>
    <property type="evidence" value="ECO:0007669"/>
    <property type="project" value="InterPro"/>
</dbReference>
<dbReference type="AlphaFoldDB" id="A0A9Q1J5P5"/>
<dbReference type="PANTHER" id="PTHR24252:SF27">
    <property type="entry name" value="TRANSMEMBRANE PROTEASE SERINE 3-LIKE"/>
    <property type="match status" value="1"/>
</dbReference>
<dbReference type="Gene3D" id="3.10.250.10">
    <property type="entry name" value="SRCR-like domain"/>
    <property type="match status" value="1"/>
</dbReference>
<organism evidence="13 14">
    <name type="scientific">Synaphobranchus kaupii</name>
    <name type="common">Kaup's arrowtooth eel</name>
    <dbReference type="NCBI Taxonomy" id="118154"/>
    <lineage>
        <taxon>Eukaryota</taxon>
        <taxon>Metazoa</taxon>
        <taxon>Chordata</taxon>
        <taxon>Craniata</taxon>
        <taxon>Vertebrata</taxon>
        <taxon>Euteleostomi</taxon>
        <taxon>Actinopterygii</taxon>
        <taxon>Neopterygii</taxon>
        <taxon>Teleostei</taxon>
        <taxon>Anguilliformes</taxon>
        <taxon>Synaphobranchidae</taxon>
        <taxon>Synaphobranchus</taxon>
    </lineage>
</organism>
<evidence type="ECO:0000313" key="13">
    <source>
        <dbReference type="EMBL" id="KAJ8368266.1"/>
    </source>
</evidence>
<dbReference type="Pfam" id="PF00089">
    <property type="entry name" value="Trypsin"/>
    <property type="match status" value="1"/>
</dbReference>
<keyword evidence="2 8" id="KW-0645">Protease</keyword>
<keyword evidence="3 8" id="KW-0378">Hydrolase</keyword>
<dbReference type="PROSITE" id="PS00134">
    <property type="entry name" value="TRYPSIN_HIS"/>
    <property type="match status" value="1"/>
</dbReference>
<dbReference type="InterPro" id="IPR001190">
    <property type="entry name" value="SRCR"/>
</dbReference>
<evidence type="ECO:0000259" key="11">
    <source>
        <dbReference type="PROSITE" id="PS50240"/>
    </source>
</evidence>
<dbReference type="OrthoDB" id="5979691at2759"/>
<dbReference type="InterPro" id="IPR041442">
    <property type="entry name" value="PIH1D1/2/3_CS-like"/>
</dbReference>
<dbReference type="Gene3D" id="2.40.10.10">
    <property type="entry name" value="Trypsin-like serine proteases"/>
    <property type="match status" value="1"/>
</dbReference>
<keyword evidence="10" id="KW-0472">Membrane</keyword>
<dbReference type="InterPro" id="IPR012981">
    <property type="entry name" value="PIH1_N"/>
</dbReference>
<comment type="caution">
    <text evidence="7">Lacks conserved residue(s) required for the propagation of feature annotation.</text>
</comment>
<feature type="domain" description="SRCR" evidence="12">
    <location>
        <begin position="148"/>
        <end position="197"/>
    </location>
</feature>
<evidence type="ECO:0008006" key="15">
    <source>
        <dbReference type="Google" id="ProtNLM"/>
    </source>
</evidence>
<evidence type="ECO:0000256" key="9">
    <source>
        <dbReference type="SAM" id="MobiDB-lite"/>
    </source>
</evidence>
<dbReference type="PROSITE" id="PS00135">
    <property type="entry name" value="TRYPSIN_SER"/>
    <property type="match status" value="1"/>
</dbReference>
<evidence type="ECO:0000256" key="2">
    <source>
        <dbReference type="ARBA" id="ARBA00022670"/>
    </source>
</evidence>
<feature type="domain" description="Peptidase S1" evidence="11">
    <location>
        <begin position="263"/>
        <end position="500"/>
    </location>
</feature>
<dbReference type="CDD" id="cd00298">
    <property type="entry name" value="ACD_sHsps_p23-like"/>
    <property type="match status" value="1"/>
</dbReference>
<sequence length="861" mass="94691">MAKYRTAGRSAHLSPPARRFTDHRRVFLGTDTGGKHADTLSVIENPGAVRHPFGRDATGVGGATGVHGNPAWLKEIHPENKASSKVTAHRLVRVLAAACAVGILGGVAVGFWFIVKLLLRPAIAQSPAGLGDTKETSFCNVTEDISVIDPRKGSVFYRISPENSLLEIQLETLQTWLPVCYERWNSSLGTLVCRQLGYLRLTKHKGVNLTDIGPNYTDGFVQITSEHKSSLENIWQFRGSCLTGKVIALKCFECGIRAKLPRIIGGVEATLGRWPWQVSLYYSNRHTCGGSIITSQWIVTAAHCVHNYRLPQVSSWEVYAGMVTRGSAKLAHHTGYAVDKIIYNKNYNHRSHDNDIALIKLKAPLNFTDTIRPVCLPQYDYDLPGGTQCWISGWGYTQPDDVHIPDTLKEAPVPLISTKKCNSSCMYNGEISPRMLCAGYTEGKVDACQGDSGGPLVCQDDGVWRLVGVVSWGTGCAEPNHPGVYTKVAEFLGWIYEMIELTQPAGGVTLVSRYSHLWSSFRFHGYALTDGNSSWKRVGIMSAVRSQEVGLQQVNQLWSMLDEMSDSDPESYRTFIQRQLKEGAEFCSPPQAYACLRTVIQEPKEGLLYINVCGWKRIPAPKGHSHPVPLTGGRLETFSDDNETYSVVDVAFNPSVLRGAQGSTQERDQLHLLALSFSQQQHGLRLSQDYTLLSNKLKGTAHGMRHRLASKRQDTSSASAPRSPSGPSLLQQISSLRGEQGESEDSSPIQLTPQSRAGPAKPALIQVISSTESTQPRCPKHQLSDAADANGTARTVRLTVELPGVHSMSECQLSVSEDDVVLEVGDIYHLHLKLPETVREEEASAVFNRKKRTLTVTMPVL</sequence>
<evidence type="ECO:0000256" key="1">
    <source>
        <dbReference type="ARBA" id="ARBA00008511"/>
    </source>
</evidence>
<dbReference type="EMBL" id="JAINUF010000003">
    <property type="protein sequence ID" value="KAJ8368266.1"/>
    <property type="molecule type" value="Genomic_DNA"/>
</dbReference>
<dbReference type="SMART" id="SM00202">
    <property type="entry name" value="SR"/>
    <property type="match status" value="1"/>
</dbReference>
<dbReference type="InterPro" id="IPR001314">
    <property type="entry name" value="Peptidase_S1A"/>
</dbReference>
<evidence type="ECO:0000256" key="3">
    <source>
        <dbReference type="ARBA" id="ARBA00022801"/>
    </source>
</evidence>
<dbReference type="Pfam" id="PF08190">
    <property type="entry name" value="PIH1"/>
    <property type="match status" value="1"/>
</dbReference>
<feature type="region of interest" description="Disordered" evidence="9">
    <location>
        <begin position="701"/>
        <end position="760"/>
    </location>
</feature>
<gene>
    <name evidence="13" type="ORF">SKAU_G00082940</name>
</gene>
<comment type="caution">
    <text evidence="13">The sequence shown here is derived from an EMBL/GenBank/DDBJ whole genome shotgun (WGS) entry which is preliminary data.</text>
</comment>
<evidence type="ECO:0000256" key="8">
    <source>
        <dbReference type="RuleBase" id="RU363034"/>
    </source>
</evidence>